<dbReference type="AlphaFoldDB" id="A0A098G2Z3"/>
<dbReference type="Gene3D" id="3.90.780.10">
    <property type="entry name" value="5'-Nucleotidase, C-terminal domain"/>
    <property type="match status" value="1"/>
</dbReference>
<gene>
    <name evidence="1" type="ORF">LFA_0391</name>
</gene>
<sequence>MYHQDTPLSKEKTYTIATTDFFASGSGVFSVMKKAKITKIGETDHATVLQYIKQLPQPVTVSIEGRIKKEIRYKSIADSYPPP</sequence>
<dbReference type="Proteomes" id="UP000032430">
    <property type="component" value="Chromosome I"/>
</dbReference>
<reference evidence="2" key="1">
    <citation type="submission" date="2014-09" db="EMBL/GenBank/DDBJ databases">
        <authorList>
            <person name="Gomez-Valero L."/>
        </authorList>
    </citation>
    <scope>NUCLEOTIDE SEQUENCE [LARGE SCALE GENOMIC DNA]</scope>
    <source>
        <strain evidence="2">ATCC700992</strain>
    </source>
</reference>
<dbReference type="KEGG" id="lfa:LFA_0391"/>
<proteinExistence type="predicted"/>
<dbReference type="HOGENOM" id="CLU_2538406_0_0_6"/>
<dbReference type="InterPro" id="IPR036907">
    <property type="entry name" value="5'-Nucleotdase_C_sf"/>
</dbReference>
<evidence type="ECO:0000313" key="2">
    <source>
        <dbReference type="Proteomes" id="UP000032430"/>
    </source>
</evidence>
<dbReference type="EMBL" id="LN614827">
    <property type="protein sequence ID" value="CEG55860.1"/>
    <property type="molecule type" value="Genomic_DNA"/>
</dbReference>
<name>A0A098G2Z3_9GAMM</name>
<dbReference type="SUPFAM" id="SSF55816">
    <property type="entry name" value="5'-nucleotidase (syn. UDP-sugar hydrolase), C-terminal domain"/>
    <property type="match status" value="1"/>
</dbReference>
<dbReference type="GO" id="GO:0009166">
    <property type="term" value="P:nucleotide catabolic process"/>
    <property type="evidence" value="ECO:0007669"/>
    <property type="project" value="InterPro"/>
</dbReference>
<dbReference type="STRING" id="1212491.LFA_0391"/>
<evidence type="ECO:0008006" key="3">
    <source>
        <dbReference type="Google" id="ProtNLM"/>
    </source>
</evidence>
<dbReference type="GO" id="GO:0016787">
    <property type="term" value="F:hydrolase activity"/>
    <property type="evidence" value="ECO:0007669"/>
    <property type="project" value="InterPro"/>
</dbReference>
<protein>
    <recommendedName>
        <fullName evidence="3">5'-Nucleotidase C-terminal domain-containing protein</fullName>
    </recommendedName>
</protein>
<keyword evidence="2" id="KW-1185">Reference proteome</keyword>
<evidence type="ECO:0000313" key="1">
    <source>
        <dbReference type="EMBL" id="CEG55860.1"/>
    </source>
</evidence>
<organism evidence="1 2">
    <name type="scientific">Legionella fallonii LLAP-10</name>
    <dbReference type="NCBI Taxonomy" id="1212491"/>
    <lineage>
        <taxon>Bacteria</taxon>
        <taxon>Pseudomonadati</taxon>
        <taxon>Pseudomonadota</taxon>
        <taxon>Gammaproteobacteria</taxon>
        <taxon>Legionellales</taxon>
        <taxon>Legionellaceae</taxon>
        <taxon>Legionella</taxon>
    </lineage>
</organism>
<accession>A0A098G2Z3</accession>